<dbReference type="SUPFAM" id="SSF158446">
    <property type="entry name" value="IVS-encoded protein-like"/>
    <property type="match status" value="1"/>
</dbReference>
<name>A0A8J6NCS8_9BACT</name>
<dbReference type="EMBL" id="JACNJZ010000057">
    <property type="protein sequence ID" value="MBC8316832.1"/>
    <property type="molecule type" value="Genomic_DNA"/>
</dbReference>
<dbReference type="AlphaFoldDB" id="A0A8J6NCS8"/>
<reference evidence="1 2" key="1">
    <citation type="submission" date="2020-08" db="EMBL/GenBank/DDBJ databases">
        <title>Bridging the membrane lipid divide: bacteria of the FCB group superphylum have the potential to synthesize archaeal ether lipids.</title>
        <authorList>
            <person name="Villanueva L."/>
            <person name="Von Meijenfeldt F.A.B."/>
            <person name="Westbye A.B."/>
            <person name="Yadav S."/>
            <person name="Hopmans E.C."/>
            <person name="Dutilh B.E."/>
            <person name="Sinninghe Damste J.S."/>
        </authorList>
    </citation>
    <scope>NUCLEOTIDE SEQUENCE [LARGE SCALE GENOMIC DNA]</scope>
    <source>
        <strain evidence="1">NIOZ-UU47</strain>
    </source>
</reference>
<dbReference type="PANTHER" id="PTHR38471">
    <property type="entry name" value="FOUR HELIX BUNDLE PROTEIN"/>
    <property type="match status" value="1"/>
</dbReference>
<protein>
    <submittedName>
        <fullName evidence="1">Four helix bundle protein</fullName>
    </submittedName>
</protein>
<dbReference type="PANTHER" id="PTHR38471:SF2">
    <property type="entry name" value="FOUR HELIX BUNDLE PROTEIN"/>
    <property type="match status" value="1"/>
</dbReference>
<organism evidence="1 2">
    <name type="scientific">Candidatus Desulfobia pelagia</name>
    <dbReference type="NCBI Taxonomy" id="2841692"/>
    <lineage>
        <taxon>Bacteria</taxon>
        <taxon>Pseudomonadati</taxon>
        <taxon>Thermodesulfobacteriota</taxon>
        <taxon>Desulfobulbia</taxon>
        <taxon>Desulfobulbales</taxon>
        <taxon>Desulfobulbaceae</taxon>
        <taxon>Candidatus Desulfobia</taxon>
    </lineage>
</organism>
<dbReference type="InterPro" id="IPR036583">
    <property type="entry name" value="23S_rRNA_IVS_sf"/>
</dbReference>
<dbReference type="Gene3D" id="1.20.1440.60">
    <property type="entry name" value="23S rRNA-intervening sequence"/>
    <property type="match status" value="1"/>
</dbReference>
<dbReference type="Proteomes" id="UP000614424">
    <property type="component" value="Unassembled WGS sequence"/>
</dbReference>
<dbReference type="InterPro" id="IPR012657">
    <property type="entry name" value="23S_rRNA-intervening_sequence"/>
</dbReference>
<sequence>MNRREMKGRTKEFAKRIVRLCRTLPNNREGRLIGNQIFRSGTSVAANYRAACRARSKAEFISKMTIVEEEADETLFWLEMLSEMEIVNSDLLNPLMSENNEIVSIIVSSIKTAKVNNKPKSAIPNPK</sequence>
<proteinExistence type="predicted"/>
<evidence type="ECO:0000313" key="1">
    <source>
        <dbReference type="EMBL" id="MBC8316832.1"/>
    </source>
</evidence>
<dbReference type="Pfam" id="PF05635">
    <property type="entry name" value="23S_rRNA_IVP"/>
    <property type="match status" value="1"/>
</dbReference>
<gene>
    <name evidence="1" type="ORF">H8E41_02935</name>
</gene>
<accession>A0A8J6NCS8</accession>
<dbReference type="PIRSF" id="PIRSF035652">
    <property type="entry name" value="CHP02436"/>
    <property type="match status" value="1"/>
</dbReference>
<dbReference type="NCBIfam" id="TIGR02436">
    <property type="entry name" value="four helix bundle protein"/>
    <property type="match status" value="1"/>
</dbReference>
<comment type="caution">
    <text evidence="1">The sequence shown here is derived from an EMBL/GenBank/DDBJ whole genome shotgun (WGS) entry which is preliminary data.</text>
</comment>
<evidence type="ECO:0000313" key="2">
    <source>
        <dbReference type="Proteomes" id="UP000614424"/>
    </source>
</evidence>